<reference evidence="1 2" key="1">
    <citation type="submission" date="2015-09" db="EMBL/GenBank/DDBJ databases">
        <authorList>
            <person name="Xu Y."/>
            <person name="Nagy A."/>
            <person name="Liu N.T."/>
            <person name="Nou X."/>
        </authorList>
    </citation>
    <scope>NUCLEOTIDE SEQUENCE [LARGE SCALE GENOMIC DNA]</scope>
    <source>
        <strain evidence="1 2">FC1138</strain>
    </source>
</reference>
<dbReference type="GO" id="GO:0003677">
    <property type="term" value="F:DNA binding"/>
    <property type="evidence" value="ECO:0007669"/>
    <property type="project" value="InterPro"/>
</dbReference>
<dbReference type="Gene3D" id="1.10.260.40">
    <property type="entry name" value="lambda repressor-like DNA-binding domains"/>
    <property type="match status" value="1"/>
</dbReference>
<accession>A0AAC9BFV9</accession>
<protein>
    <submittedName>
        <fullName evidence="1">Uncharacterized protein</fullName>
    </submittedName>
</protein>
<evidence type="ECO:0000313" key="1">
    <source>
        <dbReference type="EMBL" id="ANH73388.1"/>
    </source>
</evidence>
<dbReference type="Proteomes" id="UP000077927">
    <property type="component" value="Chromosome 1"/>
</dbReference>
<gene>
    <name evidence="1" type="ORF">ACS15_0400</name>
</gene>
<dbReference type="InterPro" id="IPR010982">
    <property type="entry name" value="Lambda_DNA-bd_dom_sf"/>
</dbReference>
<sequence length="86" mass="9080">MVRHRRLELALRIDDAAHACGVAANVFSRLENGGAVGSDRLLRVLTGLGLIMLVTTKNEALNVAPSLLLPSNLRPGDSHSTGGHES</sequence>
<organism evidence="1 2">
    <name type="scientific">Ralstonia insidiosa</name>
    <dbReference type="NCBI Taxonomy" id="190721"/>
    <lineage>
        <taxon>Bacteria</taxon>
        <taxon>Pseudomonadati</taxon>
        <taxon>Pseudomonadota</taxon>
        <taxon>Betaproteobacteria</taxon>
        <taxon>Burkholderiales</taxon>
        <taxon>Burkholderiaceae</taxon>
        <taxon>Ralstonia</taxon>
    </lineage>
</organism>
<name>A0AAC9BFV9_9RALS</name>
<dbReference type="AlphaFoldDB" id="A0AAC9BFV9"/>
<dbReference type="RefSeq" id="WP_021196425.1">
    <property type="nucleotide sequence ID" value="NZ_CP012605.1"/>
</dbReference>
<dbReference type="EMBL" id="CP012605">
    <property type="protein sequence ID" value="ANH73388.1"/>
    <property type="molecule type" value="Genomic_DNA"/>
</dbReference>
<dbReference type="SUPFAM" id="SSF47413">
    <property type="entry name" value="lambda repressor-like DNA-binding domains"/>
    <property type="match status" value="1"/>
</dbReference>
<proteinExistence type="predicted"/>
<evidence type="ECO:0000313" key="2">
    <source>
        <dbReference type="Proteomes" id="UP000077927"/>
    </source>
</evidence>
<dbReference type="KEGG" id="rin:ACS15_0400"/>